<dbReference type="AlphaFoldDB" id="A0AAN2BKK2"/>
<protein>
    <submittedName>
        <fullName evidence="1">Uncharacterized protein</fullName>
    </submittedName>
</protein>
<reference evidence="1 2" key="1">
    <citation type="journal article" date="2022" name="IScience">
        <title>An ultrasensitive nanofiber-based assay for enzymatic hydrolysis and deep-sea microbial degradation of cellulose.</title>
        <authorList>
            <person name="Tsudome M."/>
            <person name="Tachioka M."/>
            <person name="Miyazaki M."/>
            <person name="Uchimura K."/>
            <person name="Tsuda M."/>
            <person name="Takaki Y."/>
            <person name="Deguchi S."/>
        </authorList>
    </citation>
    <scope>NUCLEOTIDE SEQUENCE [LARGE SCALE GENOMIC DNA]</scope>
    <source>
        <strain evidence="1 2">GE09</strain>
    </source>
</reference>
<organism evidence="1 2">
    <name type="scientific">Marinagarivorans cellulosilyticus</name>
    <dbReference type="NCBI Taxonomy" id="2721545"/>
    <lineage>
        <taxon>Bacteria</taxon>
        <taxon>Pseudomonadati</taxon>
        <taxon>Pseudomonadota</taxon>
        <taxon>Gammaproteobacteria</taxon>
        <taxon>Cellvibrionales</taxon>
        <taxon>Cellvibrionaceae</taxon>
        <taxon>Marinagarivorans</taxon>
    </lineage>
</organism>
<dbReference type="InterPro" id="IPR046703">
    <property type="entry name" value="DUF6776"/>
</dbReference>
<gene>
    <name evidence="1" type="ORF">MARGE09_P2320</name>
</gene>
<dbReference type="Pfam" id="PF20567">
    <property type="entry name" value="DUF6776"/>
    <property type="match status" value="1"/>
</dbReference>
<proteinExistence type="predicted"/>
<accession>A0AAN2BKK2</accession>
<name>A0AAN2BKK2_9GAMM</name>
<keyword evidence="2" id="KW-1185">Reference proteome</keyword>
<evidence type="ECO:0000313" key="2">
    <source>
        <dbReference type="Proteomes" id="UP001320119"/>
    </source>
</evidence>
<sequence length="253" mass="28455">MASVKESRQHRMVVVRHRPILKWSIRALTVLALGTTAAGAYHYGYQQGAGQLALLEKMLADNIAKVTTLEASNSEYAQQLINTKTGAEVDRKSSEAVRQEVLELKTALQKIQEENNFYRNIMSPEKGGKGPAIGEWELTKADEAGHYHFKLVVKQLAKHTNWVKGHVSITIEGQQNNNSKSYNYSEIAIIDNTDNDKAKNDATKLKVKFRYFQTLAGKLALPKNFAPEKVIVELNMTDPKNTTITQNYDWLAH</sequence>
<dbReference type="KEGG" id="marq:MARGE09_P2320"/>
<dbReference type="Proteomes" id="UP001320119">
    <property type="component" value="Chromosome"/>
</dbReference>
<dbReference type="EMBL" id="AP023086">
    <property type="protein sequence ID" value="BCD98119.1"/>
    <property type="molecule type" value="Genomic_DNA"/>
</dbReference>
<dbReference type="RefSeq" id="WP_236982264.1">
    <property type="nucleotide sequence ID" value="NZ_AP023086.1"/>
</dbReference>
<evidence type="ECO:0000313" key="1">
    <source>
        <dbReference type="EMBL" id="BCD98119.1"/>
    </source>
</evidence>